<reference evidence="2 3" key="1">
    <citation type="journal article" date="2019" name="Nat. Ecol. Evol.">
        <title>Megaphylogeny resolves global patterns of mushroom evolution.</title>
        <authorList>
            <person name="Varga T."/>
            <person name="Krizsan K."/>
            <person name="Foldi C."/>
            <person name="Dima B."/>
            <person name="Sanchez-Garcia M."/>
            <person name="Sanchez-Ramirez S."/>
            <person name="Szollosi G.J."/>
            <person name="Szarkandi J.G."/>
            <person name="Papp V."/>
            <person name="Albert L."/>
            <person name="Andreopoulos W."/>
            <person name="Angelini C."/>
            <person name="Antonin V."/>
            <person name="Barry K.W."/>
            <person name="Bougher N.L."/>
            <person name="Buchanan P."/>
            <person name="Buyck B."/>
            <person name="Bense V."/>
            <person name="Catcheside P."/>
            <person name="Chovatia M."/>
            <person name="Cooper J."/>
            <person name="Damon W."/>
            <person name="Desjardin D."/>
            <person name="Finy P."/>
            <person name="Geml J."/>
            <person name="Haridas S."/>
            <person name="Hughes K."/>
            <person name="Justo A."/>
            <person name="Karasinski D."/>
            <person name="Kautmanova I."/>
            <person name="Kiss B."/>
            <person name="Kocsube S."/>
            <person name="Kotiranta H."/>
            <person name="LaButti K.M."/>
            <person name="Lechner B.E."/>
            <person name="Liimatainen K."/>
            <person name="Lipzen A."/>
            <person name="Lukacs Z."/>
            <person name="Mihaltcheva S."/>
            <person name="Morgado L.N."/>
            <person name="Niskanen T."/>
            <person name="Noordeloos M.E."/>
            <person name="Ohm R.A."/>
            <person name="Ortiz-Santana B."/>
            <person name="Ovrebo C."/>
            <person name="Racz N."/>
            <person name="Riley R."/>
            <person name="Savchenko A."/>
            <person name="Shiryaev A."/>
            <person name="Soop K."/>
            <person name="Spirin V."/>
            <person name="Szebenyi C."/>
            <person name="Tomsovsky M."/>
            <person name="Tulloss R.E."/>
            <person name="Uehling J."/>
            <person name="Grigoriev I.V."/>
            <person name="Vagvolgyi C."/>
            <person name="Papp T."/>
            <person name="Martin F.M."/>
            <person name="Miettinen O."/>
            <person name="Hibbett D.S."/>
            <person name="Nagy L.G."/>
        </authorList>
    </citation>
    <scope>NUCLEOTIDE SEQUENCE [LARGE SCALE GENOMIC DNA]</scope>
    <source>
        <strain evidence="2 3">CBS 309.79</strain>
    </source>
</reference>
<evidence type="ECO:0000256" key="1">
    <source>
        <dbReference type="SAM" id="MobiDB-lite"/>
    </source>
</evidence>
<evidence type="ECO:0000313" key="3">
    <source>
        <dbReference type="Proteomes" id="UP000305067"/>
    </source>
</evidence>
<proteinExistence type="predicted"/>
<accession>A0A5C3Q3L8</accession>
<gene>
    <name evidence="2" type="ORF">BDV98DRAFT_576193</name>
</gene>
<feature type="compositionally biased region" description="Polar residues" evidence="1">
    <location>
        <begin position="41"/>
        <end position="50"/>
    </location>
</feature>
<protein>
    <submittedName>
        <fullName evidence="2">Uncharacterized protein</fullName>
    </submittedName>
</protein>
<name>A0A5C3Q3L8_9AGAR</name>
<dbReference type="EMBL" id="ML178861">
    <property type="protein sequence ID" value="TFK96381.1"/>
    <property type="molecule type" value="Genomic_DNA"/>
</dbReference>
<organism evidence="2 3">
    <name type="scientific">Pterulicium gracile</name>
    <dbReference type="NCBI Taxonomy" id="1884261"/>
    <lineage>
        <taxon>Eukaryota</taxon>
        <taxon>Fungi</taxon>
        <taxon>Dikarya</taxon>
        <taxon>Basidiomycota</taxon>
        <taxon>Agaricomycotina</taxon>
        <taxon>Agaricomycetes</taxon>
        <taxon>Agaricomycetidae</taxon>
        <taxon>Agaricales</taxon>
        <taxon>Pleurotineae</taxon>
        <taxon>Pterulaceae</taxon>
        <taxon>Pterulicium</taxon>
    </lineage>
</organism>
<evidence type="ECO:0000313" key="2">
    <source>
        <dbReference type="EMBL" id="TFK96381.1"/>
    </source>
</evidence>
<feature type="region of interest" description="Disordered" evidence="1">
    <location>
        <begin position="29"/>
        <end position="50"/>
    </location>
</feature>
<dbReference type="Proteomes" id="UP000305067">
    <property type="component" value="Unassembled WGS sequence"/>
</dbReference>
<dbReference type="AlphaFoldDB" id="A0A5C3Q3L8"/>
<sequence length="122" mass="13531">MPTRSQRQTTVECIRYMRIFPIHVKDPASTTSKGLVKTHRTSVTESSSLAGKQKQYRRKLDLVNLVSRSSVLGMALTHCAEPGGNERPDTSEHLTSIASTRFQFCAPAFPLQLKASVSAQRN</sequence>
<keyword evidence="3" id="KW-1185">Reference proteome</keyword>